<dbReference type="InterPro" id="IPR039867">
    <property type="entry name" value="Furry/Tao3/Mor2"/>
</dbReference>
<dbReference type="PANTHER" id="PTHR12295:SF30">
    <property type="entry name" value="PROTEIN FURRY"/>
    <property type="match status" value="1"/>
</dbReference>
<organism evidence="5 6">
    <name type="scientific">Pichia kudriavzevii</name>
    <name type="common">Yeast</name>
    <name type="synonym">Issatchenkia orientalis</name>
    <dbReference type="NCBI Taxonomy" id="4909"/>
    <lineage>
        <taxon>Eukaryota</taxon>
        <taxon>Fungi</taxon>
        <taxon>Dikarya</taxon>
        <taxon>Ascomycota</taxon>
        <taxon>Saccharomycotina</taxon>
        <taxon>Pichiomycetes</taxon>
        <taxon>Pichiales</taxon>
        <taxon>Pichiaceae</taxon>
        <taxon>Pichia</taxon>
    </lineage>
</organism>
<comment type="caution">
    <text evidence="5">The sequence shown here is derived from an EMBL/GenBank/DDBJ whole genome shotgun (WGS) entry which is preliminary data.</text>
</comment>
<feature type="domain" description="Cell morphogenesis central region" evidence="4">
    <location>
        <begin position="1818"/>
        <end position="2043"/>
    </location>
</feature>
<evidence type="ECO:0000259" key="3">
    <source>
        <dbReference type="Pfam" id="PF14225"/>
    </source>
</evidence>
<dbReference type="VEuPathDB" id="FungiDB:C5L36_0B03290"/>
<dbReference type="Pfam" id="PF14228">
    <property type="entry name" value="MOR2-PAG1_mid"/>
    <property type="match status" value="2"/>
</dbReference>
<gene>
    <name evidence="5" type="ORF">BOH78_2162</name>
</gene>
<accession>A0A1V2LP78</accession>
<dbReference type="Pfam" id="PF14222">
    <property type="entry name" value="MOR2-PAG1_N"/>
    <property type="match status" value="1"/>
</dbReference>
<feature type="domain" description="Cell morphogenesis protein C-terminal" evidence="3">
    <location>
        <begin position="2334"/>
        <end position="2583"/>
    </location>
</feature>
<evidence type="ECO:0000256" key="1">
    <source>
        <dbReference type="SAM" id="MobiDB-lite"/>
    </source>
</evidence>
<evidence type="ECO:0000313" key="6">
    <source>
        <dbReference type="Proteomes" id="UP000189274"/>
    </source>
</evidence>
<protein>
    <submittedName>
        <fullName evidence="5">Cell morphogenesis protein PAG1</fullName>
    </submittedName>
</protein>
<evidence type="ECO:0000259" key="2">
    <source>
        <dbReference type="Pfam" id="PF14222"/>
    </source>
</evidence>
<dbReference type="InterPro" id="IPR025481">
    <property type="entry name" value="Cell_Morphogen_C"/>
</dbReference>
<dbReference type="Pfam" id="PF14225">
    <property type="entry name" value="MOR2-PAG1_C"/>
    <property type="match status" value="1"/>
</dbReference>
<feature type="region of interest" description="Disordered" evidence="1">
    <location>
        <begin position="2898"/>
        <end position="2975"/>
    </location>
</feature>
<dbReference type="InterPro" id="IPR025614">
    <property type="entry name" value="Cell_morpho_N"/>
</dbReference>
<dbReference type="GO" id="GO:0030427">
    <property type="term" value="C:site of polarized growth"/>
    <property type="evidence" value="ECO:0007669"/>
    <property type="project" value="TreeGrafter"/>
</dbReference>
<feature type="region of interest" description="Disordered" evidence="1">
    <location>
        <begin position="757"/>
        <end position="781"/>
    </location>
</feature>
<dbReference type="GO" id="GO:0000902">
    <property type="term" value="P:cell morphogenesis"/>
    <property type="evidence" value="ECO:0007669"/>
    <property type="project" value="InterPro"/>
</dbReference>
<reference evidence="6" key="1">
    <citation type="journal article" date="2017" name="Genome Announc.">
        <title>Genome sequences of Cyberlindnera fabianii 65, Pichia kudriavzevii 129, and Saccharomyces cerevisiae 131 isolated from fermented masau fruits in Zimbabwe.</title>
        <authorList>
            <person name="van Rijswijck I.M.H."/>
            <person name="Derks M.F.L."/>
            <person name="Abee T."/>
            <person name="de Ridder D."/>
            <person name="Smid E.J."/>
        </authorList>
    </citation>
    <scope>NUCLEOTIDE SEQUENCE [LARGE SCALE GENOMIC DNA]</scope>
    <source>
        <strain evidence="6">129</strain>
    </source>
</reference>
<feature type="domain" description="Cell morphogenesis protein N-terminal" evidence="2">
    <location>
        <begin position="806"/>
        <end position="1368"/>
    </location>
</feature>
<name>A0A1V2LP78_PICKU</name>
<feature type="compositionally biased region" description="Low complexity" evidence="1">
    <location>
        <begin position="2945"/>
        <end position="2964"/>
    </location>
</feature>
<dbReference type="InterPro" id="IPR016024">
    <property type="entry name" value="ARM-type_fold"/>
</dbReference>
<dbReference type="InterPro" id="IPR029473">
    <property type="entry name" value="MOR2-PAG1_mid"/>
</dbReference>
<feature type="domain" description="Cell morphogenesis central region" evidence="4">
    <location>
        <begin position="2131"/>
        <end position="2302"/>
    </location>
</feature>
<evidence type="ECO:0000259" key="4">
    <source>
        <dbReference type="Pfam" id="PF14228"/>
    </source>
</evidence>
<dbReference type="EMBL" id="MQVM01000008">
    <property type="protein sequence ID" value="ONH74808.1"/>
    <property type="molecule type" value="Genomic_DNA"/>
</dbReference>
<dbReference type="PANTHER" id="PTHR12295">
    <property type="entry name" value="FURRY-RELATED"/>
    <property type="match status" value="1"/>
</dbReference>
<evidence type="ECO:0000313" key="5">
    <source>
        <dbReference type="EMBL" id="ONH74808.1"/>
    </source>
</evidence>
<proteinExistence type="predicted"/>
<dbReference type="GO" id="GO:0005938">
    <property type="term" value="C:cell cortex"/>
    <property type="evidence" value="ECO:0007669"/>
    <property type="project" value="TreeGrafter"/>
</dbReference>
<sequence length="2975" mass="337727">MWAILVAVIVPLIYWGYHHIIRELREIDPVLLNHQSSISETRKPSESAIYRSVDVPHGVSVTRGLNLSVGYKIRDGCLKDIWHLALRSAGKSHTTITLGKHRYTIGQVNTLLHQIKETLDNLGNIEAVALFGDLMESPELLLVVWTCFFITDIRLIYYNSKEDFQFQLEDEVNVLFTSERHVEDIPLSFKEIIGFNVKSPFTRSIDIDDVIESSFEFNYNPQIDFEHVNNQPYSFIRNRQLIRFYQLNFLSAVASKVMSIPSSLSWSTNDNLLISYTKNSCSVNNIIFETCCGLVSGLNKIDIINSREIPSMKSLAAHEPTIICIDSHILKQLCNTTRKSFMQSFILQRSEYFNSLGYFNRFGRIEKSLNLKVAYVAQLTPMLSSFISNFCKSVLGSRIIREIYTDFAIGPILKTNVYDYRVIRNKSLALSGVPANSVELKTINPKEGNSHGKLLIRGMSVGKSESLQTDEEHWVDTGLEDWQYSYSMDHDYYAQSDYKFGDYQSSNIIEIPDISMSDAMESNTIRDQTTSDAPAPSSLQHHVYNMDTENGVLDLDQIERFEAANAVSSATIVDHGIGLEWNSVPHKASATNNFSTTYTNENRSDEKLNLHHEIDGLEDDNVDHADRTEFQTPTHSSTQQLSSNISVNNSYNYKNGQTPSYTLNIVVRQFTKFAERKLNLCLNSSPLNQEPNIAEILSEGVDPMFDRIISSLGYIARRTPKRVTDAVMNWRRGKSELRDMARKIFERDSTAYKEFFTRNKTQGTHRRTSSKAKNSSDMPRLSMQEKNRSELFDQYQKSELTYIQADRQFTISTFILWRVLIEVIKQTPSSTLMEDTGLEEIMYNYLRSIDPYLVSTSLIHSANWNLLSELIGQMSEKSFLSVSDRFIADLEKFPTGFTTGNSFSEASLNLLIHGMRYLQFSNSSLERFEEGADFIKSIAKFFYRCENENIFLSYCDVLNQLLLSLAGTLTAEVNHPTWVDAIKVIYTKAMSISNSNLTKYWGSSITLVVTALSVGPKEMFEEKWKSIVDVIIKRMKPKSSLSEKLVVMTCVSRLLWAYLFRYQDTLNAKQRTMETLANLLFLNIQKKQQWLTEDALLIQSVVQIFRAMAYSQLNFTLENIFIPFLKPSFNNATYEIVNHEKLILCIRAYCCILSDYYNHEKPPYPTDFVIQNSLDPLEFSNTIVDKVFHNDLSNYQVHEEISSIFIKVLFLLESHCGCKILDFQSKNTSAPQTPLSATSGSSLHQRIASLTNFHSGDDASYKNTELFTTAITCISWCANTSNSAEYRKIIELLVKNSIYENETTAQFCIDALKILVCKKNPSVVLTTFASVAFCLDEKASNSFDAAYLLSENYVKLLEVYLEVLQSWLDSLTEIEEHDTEEQANTMYNVNHGFIQEEIKETKKFETLELKNMATLIDDVEGNALFFLFSHDFRIRFLGCQMLRIVTQFDEAIYYLSIEDDVQVAKGHCRLPSKFAAESGTRVIEVLGSLSFVDVAKNKVTQFSEAELKRYTKLAASDKKNTIVKLAESSHGVDAALWFKIFEDILRTLVRNCPIQIAIARSHSCIRLVQFYDQIVRINSNGGTGVDNAVIWDYIDALVEGLSCINVNIFKSFIDCIAPSIERWEIFANGGFSSDMVLKQEICCILSKVIYRFSKSNENYFDEDILQKLTLLLSNMLSVLSLDVSQVNFRYQRLRKYFSNMLETLQKDLLRLGEAGKWFSFPFRKKSFHFLLEWTGYGDKSSILVERYNSMKKGISAENDRLNLQASLEMQKHQLQLSAISCIACLCGSPVTEDGDSVDLSSMFGWFDSLFKTHNEKISSLARGALLDLLLVNGTVKDIFTIIIKKCYTHDSALGNYFITLTEALVQGVEFEYEVYLPLALALFSSGSDNYNVRSSATVLLEFIEMKFYNTSNVSSYVDGVCCRSRIIYKRTLFQLSTYFATAHPEEKFRMISELTMLFNLVGSSPRRDLVAVLLPWVQTVDLDLNKGSNEIDNYLVVLSNFFDITMKYSHKIQNELEALWVALGTSNIGEGEGVQTIYDYIIANSLSLKNLAFIECSRQVIVSISTIPSKFSLIESLISNMQPKSMIPFEPEVSKILISEIEKHEFKGLPYVAKLSKLIQKNSSTTIPAFSLGELSLIFLADLILIPNEKVSENLTLLLHLSISLLDHQLFLVQDQAATLVIHLIHEYGDASSDAGQKVINKLRKSDHSNNLWSYSDLASMKNKGRIPESMDSLVRDILKVFETKIPTIQKDWSIMAIKWATTCKVMHLASRSFQVFRCLISFLDQTMLKDMLSCLTNTISDGNSGIQGFSMQILMTLNAITSELYSEQLIAFPQLFWSSVASLTTVHEHEFIEVLSTLSKFISKIDFNSPETVNCLSATFPSNWEGQFEGLQKMIMIGLRSSNAYEPTLKMMQKLNQLDNSQIIGEGKHRVLLVLMANMPRFLHAYTTKRFPEDVVSAANSLSAMADKNEIIGLSRIIDSLVKKRFRNKEDFVSQVTNILKRFYFPRFAPEVLIFLLGLLLNKTGWIKVEIMDFLKHIFRIVDLTAPEFTGLGADLVSPLLRLIPTDYVNQALEVLDLATSVTASPYDKQYLMVLTGNSIKKYDHENLVTLFGVPEESGWSVPMPGVRTAITRNNIYSVYSTCVNNIEDDTKESLNGEMNPLNISDNASAKNENDLVDENELNKGFDRSMQLSEAPRLSAESQYVQYNPLSPELQKQVNKHHQQQEHYNNDNMSVTEKDSLSNMLATLETLDSFFTKDGQEIKGGFEHQYASSVDTRSTSTTSNTERWGYDFELGSPKLEHTPVQFDSTASFRTLLADVKSPVSDSLSSPRSSSLIGRGKKNSRGSIHAVVEPLKLARDITKDPIVNGALITESNNENEEQSDALFGFDLLRQTNKTRRRSTRFTTSLGNESNGGNMLLKNSPISPRNPRSPRHTNINSRSKFRSYAASYRRSSRAPYSPSESMRTDSPRSNIS</sequence>
<dbReference type="Proteomes" id="UP000189274">
    <property type="component" value="Unassembled WGS sequence"/>
</dbReference>
<dbReference type="SUPFAM" id="SSF48371">
    <property type="entry name" value="ARM repeat"/>
    <property type="match status" value="2"/>
</dbReference>